<dbReference type="InterPro" id="IPR023214">
    <property type="entry name" value="HAD_sf"/>
</dbReference>
<sequence>MNVHIAETNRFKPKYSDANFVSFDVFDTFIVRGCTTPDGVIERAFQSSPAANRFPAAAGSYVEHRRQAEARARKAAIRNDGRAEIGIAEIYAVFPFRLFGLSKEALPHLVAAEFAAEHELCRCNPDILARYRELRAAGARTGFISDSYWSAEQLASLLRACCPDLQWDFLYSSSDSGTGKAEKLFGIYLAEHAVDPRRAVHIGDNPIADIDGARRFDISALHVPQASAQLAAIFNREAPAGRLLCQAPVGTLDGGVRTLRRLVAARVPRRSPAFDFGADVLGPVMHAFDGFVAARIAQIGAAGGEVRVGFLGRDGFLPHRLRAKAGDTTSRYVEISRRVGVMAAAATLDPLVRLVREIPAIDAVAFEGLTRHRSKKVAAFFARQPQGRTTGPELAKALPELIDAREIAAIAAALRAELMTYLRAQFPDLDRCTDLVLVDLGYSGSIQKSLRRVFDLEGVSARIHGLYLLSLDDGFVDGDDRDSFEGMISDIVVTPHVKRLLLRNVAVLEQLCCAPTGSVEGYRDGAVIREAALHADAQQALAGEVQAGVLAYAAEAAALAPQLRFAPIADPARDAANVVTMLGRLLLQPTDDELMLLGSLQHDVNLGTTALTPLLDAELLAARQVTQSLPDACTAADPPMWLAGSFAALAPAQSYLYLLFGCNLLPSDLFGDVKCGRIDVVLQDRKGVATTVPVACYRDGFNAIRIRIPMSQAMAIRAISVPIATLATEGRISGPFLQSGASIKLAARSGEIRLLDRAAAAQDGIAWDGDRYAATRDDAVLTIELPTLTDAVAMLSIGVTPAGGARVLALG</sequence>
<dbReference type="Gene3D" id="3.40.50.1000">
    <property type="entry name" value="HAD superfamily/HAD-like"/>
    <property type="match status" value="1"/>
</dbReference>
<protein>
    <submittedName>
        <fullName evidence="1">Uncharacterized protein</fullName>
    </submittedName>
</protein>
<dbReference type="InterPro" id="IPR036412">
    <property type="entry name" value="HAD-like_sf"/>
</dbReference>
<proteinExistence type="predicted"/>
<dbReference type="SUPFAM" id="SSF56784">
    <property type="entry name" value="HAD-like"/>
    <property type="match status" value="1"/>
</dbReference>
<keyword evidence="2" id="KW-1185">Reference proteome</keyword>
<reference evidence="1 2" key="1">
    <citation type="submission" date="2006-01" db="EMBL/GenBank/DDBJ databases">
        <title>Complete sequence of Rhodopseudomonas palustris HaA2.</title>
        <authorList>
            <consortium name="US DOE Joint Genome Institute"/>
            <person name="Copeland A."/>
            <person name="Lucas S."/>
            <person name="Lapidus A."/>
            <person name="Barry K."/>
            <person name="Detter J.C."/>
            <person name="Glavina T."/>
            <person name="Hammon N."/>
            <person name="Israni S."/>
            <person name="Pitluck S."/>
            <person name="Chain P."/>
            <person name="Malfatti S."/>
            <person name="Shin M."/>
            <person name="Vergez L."/>
            <person name="Schmutz J."/>
            <person name="Larimer F."/>
            <person name="Land M."/>
            <person name="Hauser L."/>
            <person name="Pelletier D.A."/>
            <person name="Kyrpides N."/>
            <person name="Anderson I."/>
            <person name="Oda Y."/>
            <person name="Harwood C.S."/>
            <person name="Richardson P."/>
        </authorList>
    </citation>
    <scope>NUCLEOTIDE SEQUENCE [LARGE SCALE GENOMIC DNA]</scope>
    <source>
        <strain evidence="1 2">HaA2</strain>
    </source>
</reference>
<accession>Q2J241</accession>
<dbReference type="Gene3D" id="1.10.150.400">
    <property type="match status" value="1"/>
</dbReference>
<dbReference type="EMBL" id="CP000250">
    <property type="protein sequence ID" value="ABD05469.1"/>
    <property type="molecule type" value="Genomic_DNA"/>
</dbReference>
<gene>
    <name evidence="1" type="ordered locus">RPB_0758</name>
</gene>
<dbReference type="KEGG" id="rpb:RPB_0758"/>
<dbReference type="RefSeq" id="WP_011439658.1">
    <property type="nucleotide sequence ID" value="NC_007778.1"/>
</dbReference>
<dbReference type="Pfam" id="PF00702">
    <property type="entry name" value="Hydrolase"/>
    <property type="match status" value="1"/>
</dbReference>
<name>Q2J241_RHOP2</name>
<dbReference type="OrthoDB" id="9816564at2"/>
<organism evidence="1 2">
    <name type="scientific">Rhodopseudomonas palustris (strain HaA2)</name>
    <dbReference type="NCBI Taxonomy" id="316058"/>
    <lineage>
        <taxon>Bacteria</taxon>
        <taxon>Pseudomonadati</taxon>
        <taxon>Pseudomonadota</taxon>
        <taxon>Alphaproteobacteria</taxon>
        <taxon>Hyphomicrobiales</taxon>
        <taxon>Nitrobacteraceae</taxon>
        <taxon>Rhodopseudomonas</taxon>
    </lineage>
</organism>
<dbReference type="eggNOG" id="COG5610">
    <property type="taxonomic scope" value="Bacteria"/>
</dbReference>
<dbReference type="STRING" id="316058.RPB_0758"/>
<evidence type="ECO:0000313" key="2">
    <source>
        <dbReference type="Proteomes" id="UP000008809"/>
    </source>
</evidence>
<evidence type="ECO:0000313" key="1">
    <source>
        <dbReference type="EMBL" id="ABD05469.1"/>
    </source>
</evidence>
<dbReference type="Proteomes" id="UP000008809">
    <property type="component" value="Chromosome"/>
</dbReference>
<dbReference type="AlphaFoldDB" id="Q2J241"/>
<dbReference type="HOGENOM" id="CLU_347760_0_0_5"/>